<evidence type="ECO:0000259" key="2">
    <source>
        <dbReference type="PROSITE" id="PS50181"/>
    </source>
</evidence>
<dbReference type="GO" id="GO:0008139">
    <property type="term" value="F:nuclear localization sequence binding"/>
    <property type="evidence" value="ECO:0007669"/>
    <property type="project" value="TreeGrafter"/>
</dbReference>
<feature type="compositionally biased region" description="Low complexity" evidence="1">
    <location>
        <begin position="359"/>
        <end position="432"/>
    </location>
</feature>
<evidence type="ECO:0000313" key="4">
    <source>
        <dbReference type="Proteomes" id="UP000011083"/>
    </source>
</evidence>
<dbReference type="GO" id="GO:0006606">
    <property type="term" value="P:protein import into nucleus"/>
    <property type="evidence" value="ECO:0007669"/>
    <property type="project" value="TreeGrafter"/>
</dbReference>
<dbReference type="SUPFAM" id="SSF81383">
    <property type="entry name" value="F-box domain"/>
    <property type="match status" value="1"/>
</dbReference>
<feature type="compositionally biased region" description="Low complexity" evidence="1">
    <location>
        <begin position="331"/>
        <end position="350"/>
    </location>
</feature>
<dbReference type="GO" id="GO:0017056">
    <property type="term" value="F:structural constituent of nuclear pore"/>
    <property type="evidence" value="ECO:0007669"/>
    <property type="project" value="TreeGrafter"/>
</dbReference>
<dbReference type="RefSeq" id="XP_004337333.1">
    <property type="nucleotide sequence ID" value="XM_004337285.1"/>
</dbReference>
<dbReference type="KEGG" id="acan:ACA1_221010"/>
<dbReference type="GO" id="GO:0044614">
    <property type="term" value="C:nuclear pore cytoplasmic filaments"/>
    <property type="evidence" value="ECO:0007669"/>
    <property type="project" value="TreeGrafter"/>
</dbReference>
<dbReference type="STRING" id="1257118.L8GQP9"/>
<sequence>MEQLPDELCLHILRYVSLEDLTLRCSATSRALRRISDDADLWHHHLGRYHSRWRDALQGMGVDATVTPLRECVRYLTEAHDPDGKSGCCWHDLTKGAACTCCTCRRHHRPGQRWQWGVLSSLVNDIDDEMRQMIAAAYDANAATSLQLIGDDDDDDDERRRQRRRRRLKRRRGQRRRYGGGGGDDDCDRRRELITELERMGILELRNKDGRLESVRWTEAAHRDLRPPLQRGLVCYTDAELHANLMRHHPELCDDTAPSTGSTAPSTSLFGATTSTYTSRSSLFCGGGTSSLFGGAGTGAATASTSPSKGGGLFGAPAASTGTIGGGLFGGSSRFGSTPSTPSATTSGGFPSLGGFGAGTTSTFGAPAASTGSSRFGPTPSTPSATTSGGFPSLGGFSAGTTSTFSAPATSTGSSRFGPTPSTPSATTSGGFPSLGGFGAGTTSTASPLASASTPNK</sequence>
<evidence type="ECO:0000313" key="3">
    <source>
        <dbReference type="EMBL" id="ELR15320.1"/>
    </source>
</evidence>
<evidence type="ECO:0000256" key="1">
    <source>
        <dbReference type="SAM" id="MobiDB-lite"/>
    </source>
</evidence>
<dbReference type="VEuPathDB" id="AmoebaDB:ACA1_221010"/>
<feature type="region of interest" description="Disordered" evidence="1">
    <location>
        <begin position="148"/>
        <end position="184"/>
    </location>
</feature>
<dbReference type="AlphaFoldDB" id="L8GQP9"/>
<dbReference type="EMBL" id="KB008036">
    <property type="protein sequence ID" value="ELR15320.1"/>
    <property type="molecule type" value="Genomic_DNA"/>
</dbReference>
<dbReference type="CDD" id="cd09917">
    <property type="entry name" value="F-box_SF"/>
    <property type="match status" value="1"/>
</dbReference>
<feature type="domain" description="F-box" evidence="2">
    <location>
        <begin position="1"/>
        <end position="45"/>
    </location>
</feature>
<gene>
    <name evidence="3" type="ORF">ACA1_221010</name>
</gene>
<dbReference type="Proteomes" id="UP000011083">
    <property type="component" value="Unassembled WGS sequence"/>
</dbReference>
<name>L8GQP9_ACACF</name>
<dbReference type="InterPro" id="IPR036047">
    <property type="entry name" value="F-box-like_dom_sf"/>
</dbReference>
<feature type="compositionally biased region" description="Low complexity" evidence="1">
    <location>
        <begin position="441"/>
        <end position="457"/>
    </location>
</feature>
<accession>L8GQP9</accession>
<dbReference type="GO" id="GO:0003723">
    <property type="term" value="F:RNA binding"/>
    <property type="evidence" value="ECO:0007669"/>
    <property type="project" value="TreeGrafter"/>
</dbReference>
<proteinExistence type="predicted"/>
<dbReference type="Pfam" id="PF12937">
    <property type="entry name" value="F-box-like"/>
    <property type="match status" value="1"/>
</dbReference>
<dbReference type="InterPro" id="IPR001810">
    <property type="entry name" value="F-box_dom"/>
</dbReference>
<dbReference type="OrthoDB" id="28868at2759"/>
<organism evidence="3 4">
    <name type="scientific">Acanthamoeba castellanii (strain ATCC 30010 / Neff)</name>
    <dbReference type="NCBI Taxonomy" id="1257118"/>
    <lineage>
        <taxon>Eukaryota</taxon>
        <taxon>Amoebozoa</taxon>
        <taxon>Discosea</taxon>
        <taxon>Longamoebia</taxon>
        <taxon>Centramoebida</taxon>
        <taxon>Acanthamoebidae</taxon>
        <taxon>Acanthamoeba</taxon>
    </lineage>
</organism>
<dbReference type="Gene3D" id="1.20.1280.50">
    <property type="match status" value="1"/>
</dbReference>
<dbReference type="GO" id="GO:0006405">
    <property type="term" value="P:RNA export from nucleus"/>
    <property type="evidence" value="ECO:0007669"/>
    <property type="project" value="TreeGrafter"/>
</dbReference>
<dbReference type="PROSITE" id="PS50181">
    <property type="entry name" value="FBOX"/>
    <property type="match status" value="1"/>
</dbReference>
<dbReference type="PANTHER" id="PTHR23198:SF6">
    <property type="entry name" value="NUCLEAR PORE COMPLEX PROTEIN NUP98-NUP96"/>
    <property type="match status" value="1"/>
</dbReference>
<dbReference type="InterPro" id="IPR037665">
    <property type="entry name" value="Nucleoporin_S59-like"/>
</dbReference>
<dbReference type="GeneID" id="14915895"/>
<keyword evidence="4" id="KW-1185">Reference proteome</keyword>
<dbReference type="PANTHER" id="PTHR23198">
    <property type="entry name" value="NUCLEOPORIN"/>
    <property type="match status" value="1"/>
</dbReference>
<feature type="compositionally biased region" description="Basic residues" evidence="1">
    <location>
        <begin position="161"/>
        <end position="178"/>
    </location>
</feature>
<feature type="region of interest" description="Disordered" evidence="1">
    <location>
        <begin position="330"/>
        <end position="457"/>
    </location>
</feature>
<dbReference type="SMART" id="SM00256">
    <property type="entry name" value="FBOX"/>
    <property type="match status" value="1"/>
</dbReference>
<protein>
    <submittedName>
        <fullName evidence="3">Fbox domain containing protein</fullName>
    </submittedName>
</protein>
<reference evidence="3 4" key="1">
    <citation type="journal article" date="2013" name="Genome Biol.">
        <title>Genome of Acanthamoeba castellanii highlights extensive lateral gene transfer and early evolution of tyrosine kinase signaling.</title>
        <authorList>
            <person name="Clarke M."/>
            <person name="Lohan A.J."/>
            <person name="Liu B."/>
            <person name="Lagkouvardos I."/>
            <person name="Roy S."/>
            <person name="Zafar N."/>
            <person name="Bertelli C."/>
            <person name="Schilde C."/>
            <person name="Kianianmomeni A."/>
            <person name="Burglin T.R."/>
            <person name="Frech C."/>
            <person name="Turcotte B."/>
            <person name="Kopec K.O."/>
            <person name="Synnott J.M."/>
            <person name="Choo C."/>
            <person name="Paponov I."/>
            <person name="Finkler A."/>
            <person name="Soon Heng Tan C."/>
            <person name="Hutchins A.P."/>
            <person name="Weinmeier T."/>
            <person name="Rattei T."/>
            <person name="Chu J.S."/>
            <person name="Gimenez G."/>
            <person name="Irimia M."/>
            <person name="Rigden D.J."/>
            <person name="Fitzpatrick D.A."/>
            <person name="Lorenzo-Morales J."/>
            <person name="Bateman A."/>
            <person name="Chiu C.H."/>
            <person name="Tang P."/>
            <person name="Hegemann P."/>
            <person name="Fromm H."/>
            <person name="Raoult D."/>
            <person name="Greub G."/>
            <person name="Miranda-Saavedra D."/>
            <person name="Chen N."/>
            <person name="Nash P."/>
            <person name="Ginger M.L."/>
            <person name="Horn M."/>
            <person name="Schaap P."/>
            <person name="Caler L."/>
            <person name="Loftus B."/>
        </authorList>
    </citation>
    <scope>NUCLEOTIDE SEQUENCE [LARGE SCALE GENOMIC DNA]</scope>
    <source>
        <strain evidence="3 4">Neff</strain>
    </source>
</reference>
<dbReference type="GO" id="GO:0034398">
    <property type="term" value="P:telomere tethering at nuclear periphery"/>
    <property type="evidence" value="ECO:0007669"/>
    <property type="project" value="TreeGrafter"/>
</dbReference>
<dbReference type="GO" id="GO:0000973">
    <property type="term" value="P:post-transcriptional tethering of RNA polymerase II gene DNA at nuclear periphery"/>
    <property type="evidence" value="ECO:0007669"/>
    <property type="project" value="TreeGrafter"/>
</dbReference>